<feature type="non-terminal residue" evidence="2">
    <location>
        <position position="51"/>
    </location>
</feature>
<keyword evidence="1" id="KW-0472">Membrane</keyword>
<name>X1AW30_9ZZZZ</name>
<evidence type="ECO:0000313" key="2">
    <source>
        <dbReference type="EMBL" id="GAG73432.1"/>
    </source>
</evidence>
<sequence>MNNYKGPSGFSIVALVTGIVGMSIIPIIFGSIDLVNIKKGLESPRGKGFDI</sequence>
<organism evidence="2">
    <name type="scientific">marine sediment metagenome</name>
    <dbReference type="NCBI Taxonomy" id="412755"/>
    <lineage>
        <taxon>unclassified sequences</taxon>
        <taxon>metagenomes</taxon>
        <taxon>ecological metagenomes</taxon>
    </lineage>
</organism>
<comment type="caution">
    <text evidence="2">The sequence shown here is derived from an EMBL/GenBank/DDBJ whole genome shotgun (WGS) entry which is preliminary data.</text>
</comment>
<evidence type="ECO:0000256" key="1">
    <source>
        <dbReference type="SAM" id="Phobius"/>
    </source>
</evidence>
<gene>
    <name evidence="2" type="ORF">S01H4_02497</name>
</gene>
<dbReference type="AlphaFoldDB" id="X1AW30"/>
<keyword evidence="1" id="KW-1133">Transmembrane helix</keyword>
<feature type="transmembrane region" description="Helical" evidence="1">
    <location>
        <begin position="12"/>
        <end position="35"/>
    </location>
</feature>
<keyword evidence="1" id="KW-0812">Transmembrane</keyword>
<proteinExistence type="predicted"/>
<reference evidence="2" key="1">
    <citation type="journal article" date="2014" name="Front. Microbiol.">
        <title>High frequency of phylogenetically diverse reductive dehalogenase-homologous genes in deep subseafloor sedimentary metagenomes.</title>
        <authorList>
            <person name="Kawai M."/>
            <person name="Futagami T."/>
            <person name="Toyoda A."/>
            <person name="Takaki Y."/>
            <person name="Nishi S."/>
            <person name="Hori S."/>
            <person name="Arai W."/>
            <person name="Tsubouchi T."/>
            <person name="Morono Y."/>
            <person name="Uchiyama I."/>
            <person name="Ito T."/>
            <person name="Fujiyama A."/>
            <person name="Inagaki F."/>
            <person name="Takami H."/>
        </authorList>
    </citation>
    <scope>NUCLEOTIDE SEQUENCE</scope>
    <source>
        <strain evidence="2">Expedition CK06-06</strain>
    </source>
</reference>
<accession>X1AW30</accession>
<protein>
    <submittedName>
        <fullName evidence="2">Uncharacterized protein</fullName>
    </submittedName>
</protein>
<dbReference type="EMBL" id="BART01000547">
    <property type="protein sequence ID" value="GAG73432.1"/>
    <property type="molecule type" value="Genomic_DNA"/>
</dbReference>